<dbReference type="InterPro" id="IPR050832">
    <property type="entry name" value="Bact_Acetyltransf"/>
</dbReference>
<dbReference type="AlphaFoldDB" id="A0A238JQY7"/>
<dbReference type="InterPro" id="IPR016181">
    <property type="entry name" value="Acyl_CoA_acyltransferase"/>
</dbReference>
<accession>A0A238JQY7</accession>
<evidence type="ECO:0000313" key="4">
    <source>
        <dbReference type="EMBL" id="SMX33088.1"/>
    </source>
</evidence>
<dbReference type="RefSeq" id="WP_093995278.1">
    <property type="nucleotide sequence ID" value="NZ_FXYD01000001.1"/>
</dbReference>
<dbReference type="InterPro" id="IPR000182">
    <property type="entry name" value="GNAT_dom"/>
</dbReference>
<dbReference type="SUPFAM" id="SSF55729">
    <property type="entry name" value="Acyl-CoA N-acyltransferases (Nat)"/>
    <property type="match status" value="1"/>
</dbReference>
<keyword evidence="1 4" id="KW-0808">Transferase</keyword>
<dbReference type="EC" id="2.3.1.-" evidence="4"/>
<proteinExistence type="predicted"/>
<evidence type="ECO:0000259" key="3">
    <source>
        <dbReference type="PROSITE" id="PS51186"/>
    </source>
</evidence>
<dbReference type="OrthoDB" id="5459937at2"/>
<reference evidence="5" key="1">
    <citation type="submission" date="2017-05" db="EMBL/GenBank/DDBJ databases">
        <authorList>
            <person name="Rodrigo-Torres L."/>
            <person name="Arahal R. D."/>
            <person name="Lucena T."/>
        </authorList>
    </citation>
    <scope>NUCLEOTIDE SEQUENCE [LARGE SCALE GENOMIC DNA]</scope>
    <source>
        <strain evidence="5">CECT 8868</strain>
    </source>
</reference>
<keyword evidence="2 4" id="KW-0012">Acyltransferase</keyword>
<organism evidence="4 5">
    <name type="scientific">Octadecabacter ascidiaceicola</name>
    <dbReference type="NCBI Taxonomy" id="1655543"/>
    <lineage>
        <taxon>Bacteria</taxon>
        <taxon>Pseudomonadati</taxon>
        <taxon>Pseudomonadota</taxon>
        <taxon>Alphaproteobacteria</taxon>
        <taxon>Rhodobacterales</taxon>
        <taxon>Roseobacteraceae</taxon>
        <taxon>Octadecabacter</taxon>
    </lineage>
</organism>
<dbReference type="PANTHER" id="PTHR43877">
    <property type="entry name" value="AMINOALKYLPHOSPHONATE N-ACETYLTRANSFERASE-RELATED-RELATED"/>
    <property type="match status" value="1"/>
</dbReference>
<dbReference type="GO" id="GO:0016747">
    <property type="term" value="F:acyltransferase activity, transferring groups other than amino-acyl groups"/>
    <property type="evidence" value="ECO:0007669"/>
    <property type="project" value="InterPro"/>
</dbReference>
<dbReference type="Proteomes" id="UP000203464">
    <property type="component" value="Unassembled WGS sequence"/>
</dbReference>
<evidence type="ECO:0000256" key="2">
    <source>
        <dbReference type="ARBA" id="ARBA00023315"/>
    </source>
</evidence>
<sequence length="158" mass="17312">MIVRPATQDDSTAIAAFWNPQIRETVVTFNSVTKSPDEVAQMIAQRPCFLVVEIDGVVLGFATYDQFRGGIGYAHTMEHTIILAPEASGQGAGRALMQVLMDHARAADTHVLVAGVCEENAAGVAFHRALGFEEIAVLPEVGRKFDRWMDLVLMQKRL</sequence>
<keyword evidence="5" id="KW-1185">Reference proteome</keyword>
<name>A0A238JQY7_9RHOB</name>
<dbReference type="Gene3D" id="3.40.630.30">
    <property type="match status" value="1"/>
</dbReference>
<evidence type="ECO:0000256" key="1">
    <source>
        <dbReference type="ARBA" id="ARBA00022679"/>
    </source>
</evidence>
<dbReference type="Pfam" id="PF00583">
    <property type="entry name" value="Acetyltransf_1"/>
    <property type="match status" value="1"/>
</dbReference>
<dbReference type="PROSITE" id="PS51186">
    <property type="entry name" value="GNAT"/>
    <property type="match status" value="1"/>
</dbReference>
<dbReference type="EMBL" id="FXYD01000001">
    <property type="protein sequence ID" value="SMX33088.1"/>
    <property type="molecule type" value="Genomic_DNA"/>
</dbReference>
<gene>
    <name evidence="4" type="primary">yncA</name>
    <name evidence="4" type="ORF">OCA8868_00881</name>
</gene>
<evidence type="ECO:0000313" key="5">
    <source>
        <dbReference type="Proteomes" id="UP000203464"/>
    </source>
</evidence>
<protein>
    <submittedName>
        <fullName evidence="4">N-acyltransferase YncA</fullName>
        <ecNumber evidence="4">2.3.1.-</ecNumber>
    </submittedName>
</protein>
<feature type="domain" description="N-acetyltransferase" evidence="3">
    <location>
        <begin position="1"/>
        <end position="158"/>
    </location>
</feature>
<dbReference type="CDD" id="cd04301">
    <property type="entry name" value="NAT_SF"/>
    <property type="match status" value="1"/>
</dbReference>